<feature type="region of interest" description="Disordered" evidence="1">
    <location>
        <begin position="108"/>
        <end position="138"/>
    </location>
</feature>
<dbReference type="Gene3D" id="1.10.530.10">
    <property type="match status" value="1"/>
</dbReference>
<evidence type="ECO:0000256" key="2">
    <source>
        <dbReference type="SAM" id="Phobius"/>
    </source>
</evidence>
<feature type="compositionally biased region" description="Polar residues" evidence="1">
    <location>
        <begin position="126"/>
        <end position="135"/>
    </location>
</feature>
<gene>
    <name evidence="3" type="ORF">MIPYR_10594</name>
</gene>
<dbReference type="AlphaFoldDB" id="A0A1Y5NZZ5"/>
<dbReference type="InterPro" id="IPR023346">
    <property type="entry name" value="Lysozyme-like_dom_sf"/>
</dbReference>
<name>A0A1Y5NZZ5_9MICO</name>
<keyword evidence="2" id="KW-0472">Membrane</keyword>
<dbReference type="SUPFAM" id="SSF53955">
    <property type="entry name" value="Lysozyme-like"/>
    <property type="match status" value="1"/>
</dbReference>
<keyword evidence="2" id="KW-1133">Transmembrane helix</keyword>
<accession>A0A1Y5NZZ5</accession>
<reference evidence="3" key="1">
    <citation type="submission" date="2016-03" db="EMBL/GenBank/DDBJ databases">
        <authorList>
            <person name="Ploux O."/>
        </authorList>
    </citation>
    <scope>NUCLEOTIDE SEQUENCE</scope>
    <source>
        <strain evidence="3">UC1</strain>
    </source>
</reference>
<organism evidence="3">
    <name type="scientific">uncultured Microbacterium sp</name>
    <dbReference type="NCBI Taxonomy" id="191216"/>
    <lineage>
        <taxon>Bacteria</taxon>
        <taxon>Bacillati</taxon>
        <taxon>Actinomycetota</taxon>
        <taxon>Actinomycetes</taxon>
        <taxon>Micrococcales</taxon>
        <taxon>Microbacteriaceae</taxon>
        <taxon>Microbacterium</taxon>
        <taxon>environmental samples</taxon>
    </lineage>
</organism>
<evidence type="ECO:0000256" key="1">
    <source>
        <dbReference type="SAM" id="MobiDB-lite"/>
    </source>
</evidence>
<proteinExistence type="predicted"/>
<keyword evidence="2" id="KW-0812">Transmembrane</keyword>
<feature type="transmembrane region" description="Helical" evidence="2">
    <location>
        <begin position="37"/>
        <end position="56"/>
    </location>
</feature>
<dbReference type="EMBL" id="FLQR01000001">
    <property type="protein sequence ID" value="SBS70669.1"/>
    <property type="molecule type" value="Genomic_DNA"/>
</dbReference>
<sequence length="242" mass="25238">MTSEGELIPASPREVAASASPVARTAPARARWSRRRGVLAVFAALAVAGFVAAYIGPIGATVSQAEASELDPVSLYASSIEDAQAYVADAATGATLDRAGVTYTVYVKPKPKPTPTPTPTAEAETRSGSSASTWSPPFVSPDPGSAQAIAYEMVTARGWGDDQFACLVALWKKESGWRVNAYNASSGAYGIPQALPGTKMASAGADWETNPATQISWGLGYIKGRYGTPCGAWDHSQSVGWY</sequence>
<evidence type="ECO:0000313" key="3">
    <source>
        <dbReference type="EMBL" id="SBS70669.1"/>
    </source>
</evidence>
<protein>
    <submittedName>
        <fullName evidence="3">Secreted protein</fullName>
    </submittedName>
</protein>